<dbReference type="Gene3D" id="2.60.120.10">
    <property type="entry name" value="Jelly Rolls"/>
    <property type="match status" value="1"/>
</dbReference>
<keyword evidence="3" id="KW-0804">Transcription</keyword>
<evidence type="ECO:0000259" key="4">
    <source>
        <dbReference type="PROSITE" id="PS51063"/>
    </source>
</evidence>
<dbReference type="Pfam" id="PF13545">
    <property type="entry name" value="HTH_Crp_2"/>
    <property type="match status" value="1"/>
</dbReference>
<protein>
    <submittedName>
        <fullName evidence="5">Crp/Fnr family transcriptional regulator</fullName>
    </submittedName>
</protein>
<reference evidence="5 6" key="1">
    <citation type="submission" date="2019-09" db="EMBL/GenBank/DDBJ databases">
        <title>YIM 132548 draft genome.</title>
        <authorList>
            <person name="Jiang L."/>
        </authorList>
    </citation>
    <scope>NUCLEOTIDE SEQUENCE [LARGE SCALE GENOMIC DNA]</scope>
    <source>
        <strain evidence="5 6">YIM 132548</strain>
    </source>
</reference>
<dbReference type="GO" id="GO:0006355">
    <property type="term" value="P:regulation of DNA-templated transcription"/>
    <property type="evidence" value="ECO:0007669"/>
    <property type="project" value="InterPro"/>
</dbReference>
<sequence length="237" mass="26278">MGGPFIQRLEQAGPLSEAERDALQALTSSYRAVRVHEDIVTDQDPERISLVLSGIAGRYKILQNGGRRIVSFALPGDLCRVYAAVESSLGLRVNALTPCTVADISRQELRKLMKAHSGIHQGMWSITLTELSRAREWLVNDSRPADKRLAHHFCELLVCLQAVGLARENSFDFHVSQPDLADTLSVSVIHTNRTLQALRSARLIITRGNRVTIPDVPRLKAFAEFDPGYLCLNGIEI</sequence>
<evidence type="ECO:0000313" key="6">
    <source>
        <dbReference type="Proteomes" id="UP000441523"/>
    </source>
</evidence>
<keyword evidence="1" id="KW-0805">Transcription regulation</keyword>
<dbReference type="InterPro" id="IPR014710">
    <property type="entry name" value="RmlC-like_jellyroll"/>
</dbReference>
<accession>A0A6N6MQU1</accession>
<gene>
    <name evidence="5" type="ORF">F6X51_19000</name>
</gene>
<dbReference type="Gene3D" id="1.10.10.10">
    <property type="entry name" value="Winged helix-like DNA-binding domain superfamily/Winged helix DNA-binding domain"/>
    <property type="match status" value="1"/>
</dbReference>
<evidence type="ECO:0000256" key="2">
    <source>
        <dbReference type="ARBA" id="ARBA00023125"/>
    </source>
</evidence>
<keyword evidence="2" id="KW-0238">DNA-binding</keyword>
<evidence type="ECO:0000256" key="1">
    <source>
        <dbReference type="ARBA" id="ARBA00023015"/>
    </source>
</evidence>
<dbReference type="PROSITE" id="PS51063">
    <property type="entry name" value="HTH_CRP_2"/>
    <property type="match status" value="1"/>
</dbReference>
<dbReference type="InterPro" id="IPR036390">
    <property type="entry name" value="WH_DNA-bd_sf"/>
</dbReference>
<dbReference type="SUPFAM" id="SSF51206">
    <property type="entry name" value="cAMP-binding domain-like"/>
    <property type="match status" value="1"/>
</dbReference>
<dbReference type="CDD" id="cd00038">
    <property type="entry name" value="CAP_ED"/>
    <property type="match status" value="1"/>
</dbReference>
<dbReference type="AlphaFoldDB" id="A0A6N6MQU1"/>
<dbReference type="Proteomes" id="UP000441523">
    <property type="component" value="Unassembled WGS sequence"/>
</dbReference>
<evidence type="ECO:0000313" key="5">
    <source>
        <dbReference type="EMBL" id="KAB1071651.1"/>
    </source>
</evidence>
<dbReference type="InterPro" id="IPR000595">
    <property type="entry name" value="cNMP-bd_dom"/>
</dbReference>
<dbReference type="EMBL" id="VZZJ01000018">
    <property type="protein sequence ID" value="KAB1071651.1"/>
    <property type="molecule type" value="Genomic_DNA"/>
</dbReference>
<dbReference type="InterPro" id="IPR018490">
    <property type="entry name" value="cNMP-bd_dom_sf"/>
</dbReference>
<dbReference type="SUPFAM" id="SSF46785">
    <property type="entry name" value="Winged helix' DNA-binding domain"/>
    <property type="match status" value="1"/>
</dbReference>
<evidence type="ECO:0000256" key="3">
    <source>
        <dbReference type="ARBA" id="ARBA00023163"/>
    </source>
</evidence>
<dbReference type="InterPro" id="IPR012318">
    <property type="entry name" value="HTH_CRP"/>
</dbReference>
<dbReference type="GO" id="GO:0003677">
    <property type="term" value="F:DNA binding"/>
    <property type="evidence" value="ECO:0007669"/>
    <property type="project" value="UniProtKB-KW"/>
</dbReference>
<dbReference type="Pfam" id="PF00027">
    <property type="entry name" value="cNMP_binding"/>
    <property type="match status" value="1"/>
</dbReference>
<keyword evidence="6" id="KW-1185">Reference proteome</keyword>
<proteinExistence type="predicted"/>
<organism evidence="5 6">
    <name type="scientific">Methylobacterium planeticum</name>
    <dbReference type="NCBI Taxonomy" id="2615211"/>
    <lineage>
        <taxon>Bacteria</taxon>
        <taxon>Pseudomonadati</taxon>
        <taxon>Pseudomonadota</taxon>
        <taxon>Alphaproteobacteria</taxon>
        <taxon>Hyphomicrobiales</taxon>
        <taxon>Methylobacteriaceae</taxon>
        <taxon>Methylobacterium</taxon>
    </lineage>
</organism>
<name>A0A6N6MQU1_9HYPH</name>
<comment type="caution">
    <text evidence="5">The sequence shown here is derived from an EMBL/GenBank/DDBJ whole genome shotgun (WGS) entry which is preliminary data.</text>
</comment>
<dbReference type="InterPro" id="IPR036388">
    <property type="entry name" value="WH-like_DNA-bd_sf"/>
</dbReference>
<feature type="domain" description="HTH crp-type" evidence="4">
    <location>
        <begin position="143"/>
        <end position="217"/>
    </location>
</feature>
<dbReference type="RefSeq" id="WP_150965245.1">
    <property type="nucleotide sequence ID" value="NZ_VZZJ01000018.1"/>
</dbReference>